<feature type="transmembrane region" description="Helical" evidence="1">
    <location>
        <begin position="144"/>
        <end position="167"/>
    </location>
</feature>
<keyword evidence="3" id="KW-1185">Reference proteome</keyword>
<organism evidence="2 3">
    <name type="scientific">Granulicella cerasi</name>
    <dbReference type="NCBI Taxonomy" id="741063"/>
    <lineage>
        <taxon>Bacteria</taxon>
        <taxon>Pseudomonadati</taxon>
        <taxon>Acidobacteriota</taxon>
        <taxon>Terriglobia</taxon>
        <taxon>Terriglobales</taxon>
        <taxon>Acidobacteriaceae</taxon>
        <taxon>Granulicella</taxon>
    </lineage>
</organism>
<dbReference type="EMBL" id="JBHSWI010000001">
    <property type="protein sequence ID" value="MFC6644806.1"/>
    <property type="molecule type" value="Genomic_DNA"/>
</dbReference>
<dbReference type="Proteomes" id="UP001596391">
    <property type="component" value="Unassembled WGS sequence"/>
</dbReference>
<keyword evidence="1" id="KW-0812">Transmembrane</keyword>
<reference evidence="3" key="1">
    <citation type="journal article" date="2019" name="Int. J. Syst. Evol. Microbiol.">
        <title>The Global Catalogue of Microorganisms (GCM) 10K type strain sequencing project: providing services to taxonomists for standard genome sequencing and annotation.</title>
        <authorList>
            <consortium name="The Broad Institute Genomics Platform"/>
            <consortium name="The Broad Institute Genome Sequencing Center for Infectious Disease"/>
            <person name="Wu L."/>
            <person name="Ma J."/>
        </authorList>
    </citation>
    <scope>NUCLEOTIDE SEQUENCE [LARGE SCALE GENOMIC DNA]</scope>
    <source>
        <strain evidence="3">CGMCC 1.16026</strain>
    </source>
</reference>
<sequence>MKRFVVAVLCLGLFVALFPVSFAIAGRYVFTRPFDPKSTAPLLLVCGDHVETVPWAALEHSAPTGAGCSFQVTPERQKWVEEQTRKMQLPGEASWVISVKQLGEQHQRVDLYTMGDGEAGMIYEVDHGKVTPLRTRKIGPVGTMVVLVINVLLWLVVCFGVAGVLGMRETHV</sequence>
<keyword evidence="1" id="KW-1133">Transmembrane helix</keyword>
<dbReference type="RefSeq" id="WP_263372642.1">
    <property type="nucleotide sequence ID" value="NZ_JAGSYD010000006.1"/>
</dbReference>
<accession>A0ABW1Z5H6</accession>
<proteinExistence type="predicted"/>
<evidence type="ECO:0000313" key="2">
    <source>
        <dbReference type="EMBL" id="MFC6644806.1"/>
    </source>
</evidence>
<keyword evidence="1" id="KW-0472">Membrane</keyword>
<gene>
    <name evidence="2" type="ORF">ACFQBQ_04210</name>
</gene>
<evidence type="ECO:0000313" key="3">
    <source>
        <dbReference type="Proteomes" id="UP001596391"/>
    </source>
</evidence>
<name>A0ABW1Z5H6_9BACT</name>
<protein>
    <submittedName>
        <fullName evidence="2">Uncharacterized protein</fullName>
    </submittedName>
</protein>
<comment type="caution">
    <text evidence="2">The sequence shown here is derived from an EMBL/GenBank/DDBJ whole genome shotgun (WGS) entry which is preliminary data.</text>
</comment>
<evidence type="ECO:0000256" key="1">
    <source>
        <dbReference type="SAM" id="Phobius"/>
    </source>
</evidence>